<comment type="caution">
    <text evidence="1">The sequence shown here is derived from an EMBL/GenBank/DDBJ whole genome shotgun (WGS) entry which is preliminary data.</text>
</comment>
<dbReference type="EMBL" id="JAIWYP010000009">
    <property type="protein sequence ID" value="KAH3777855.1"/>
    <property type="molecule type" value="Genomic_DNA"/>
</dbReference>
<organism evidence="1 2">
    <name type="scientific">Dreissena polymorpha</name>
    <name type="common">Zebra mussel</name>
    <name type="synonym">Mytilus polymorpha</name>
    <dbReference type="NCBI Taxonomy" id="45954"/>
    <lineage>
        <taxon>Eukaryota</taxon>
        <taxon>Metazoa</taxon>
        <taxon>Spiralia</taxon>
        <taxon>Lophotrochozoa</taxon>
        <taxon>Mollusca</taxon>
        <taxon>Bivalvia</taxon>
        <taxon>Autobranchia</taxon>
        <taxon>Heteroconchia</taxon>
        <taxon>Euheterodonta</taxon>
        <taxon>Imparidentia</taxon>
        <taxon>Neoheterodontei</taxon>
        <taxon>Myida</taxon>
        <taxon>Dreissenoidea</taxon>
        <taxon>Dreissenidae</taxon>
        <taxon>Dreissena</taxon>
    </lineage>
</organism>
<keyword evidence="2" id="KW-1185">Reference proteome</keyword>
<proteinExistence type="predicted"/>
<protein>
    <submittedName>
        <fullName evidence="1">Uncharacterized protein</fullName>
    </submittedName>
</protein>
<sequence>MWCLCGRSKEGSHSGDRNHDFPVARHTPYRLPHSNQGYVEELYFTVSGQCYNLEKDSVPGVSIDLCPGCQLLWSVTWPAWIPWSLCWSEKTVRLSKTY</sequence>
<evidence type="ECO:0000313" key="1">
    <source>
        <dbReference type="EMBL" id="KAH3777855.1"/>
    </source>
</evidence>
<dbReference type="Proteomes" id="UP000828390">
    <property type="component" value="Unassembled WGS sequence"/>
</dbReference>
<dbReference type="AlphaFoldDB" id="A0A9D4EGR9"/>
<name>A0A9D4EGR9_DREPO</name>
<gene>
    <name evidence="1" type="ORF">DPMN_179303</name>
</gene>
<reference evidence="1" key="2">
    <citation type="submission" date="2020-11" db="EMBL/GenBank/DDBJ databases">
        <authorList>
            <person name="McCartney M.A."/>
            <person name="Auch B."/>
            <person name="Kono T."/>
            <person name="Mallez S."/>
            <person name="Becker A."/>
            <person name="Gohl D.M."/>
            <person name="Silverstein K.A.T."/>
            <person name="Koren S."/>
            <person name="Bechman K.B."/>
            <person name="Herman A."/>
            <person name="Abrahante J.E."/>
            <person name="Garbe J."/>
        </authorList>
    </citation>
    <scope>NUCLEOTIDE SEQUENCE</scope>
    <source>
        <strain evidence="1">Duluth1</strain>
        <tissue evidence="1">Whole animal</tissue>
    </source>
</reference>
<reference evidence="1" key="1">
    <citation type="journal article" date="2019" name="bioRxiv">
        <title>The Genome of the Zebra Mussel, Dreissena polymorpha: A Resource for Invasive Species Research.</title>
        <authorList>
            <person name="McCartney M.A."/>
            <person name="Auch B."/>
            <person name="Kono T."/>
            <person name="Mallez S."/>
            <person name="Zhang Y."/>
            <person name="Obille A."/>
            <person name="Becker A."/>
            <person name="Abrahante J.E."/>
            <person name="Garbe J."/>
            <person name="Badalamenti J.P."/>
            <person name="Herman A."/>
            <person name="Mangelson H."/>
            <person name="Liachko I."/>
            <person name="Sullivan S."/>
            <person name="Sone E.D."/>
            <person name="Koren S."/>
            <person name="Silverstein K.A.T."/>
            <person name="Beckman K.B."/>
            <person name="Gohl D.M."/>
        </authorList>
    </citation>
    <scope>NUCLEOTIDE SEQUENCE</scope>
    <source>
        <strain evidence="1">Duluth1</strain>
        <tissue evidence="1">Whole animal</tissue>
    </source>
</reference>
<accession>A0A9D4EGR9</accession>
<evidence type="ECO:0000313" key="2">
    <source>
        <dbReference type="Proteomes" id="UP000828390"/>
    </source>
</evidence>